<protein>
    <submittedName>
        <fullName evidence="1">Uncharacterized protein</fullName>
    </submittedName>
</protein>
<evidence type="ECO:0000313" key="2">
    <source>
        <dbReference type="Proteomes" id="UP001178461"/>
    </source>
</evidence>
<dbReference type="Proteomes" id="UP001178461">
    <property type="component" value="Chromosome 8"/>
</dbReference>
<sequence>MTLTACLNQHQIKTFCCLEPEWHLSPPAIINGKACWSVVERLIAMQKVPGSIPNGSSRNICILMHNSPYWMHAVQVAWLANCIAKFGQVQISKDVCASVYVLFWKVQLCF</sequence>
<name>A0AA35KQM4_9SAUR</name>
<accession>A0AA35KQM4</accession>
<keyword evidence="2" id="KW-1185">Reference proteome</keyword>
<dbReference type="EMBL" id="OX395133">
    <property type="protein sequence ID" value="CAI5782555.1"/>
    <property type="molecule type" value="Genomic_DNA"/>
</dbReference>
<gene>
    <name evidence="1" type="ORF">PODLI_1B034712</name>
</gene>
<evidence type="ECO:0000313" key="1">
    <source>
        <dbReference type="EMBL" id="CAI5782555.1"/>
    </source>
</evidence>
<organism evidence="1 2">
    <name type="scientific">Podarcis lilfordi</name>
    <name type="common">Lilford's wall lizard</name>
    <dbReference type="NCBI Taxonomy" id="74358"/>
    <lineage>
        <taxon>Eukaryota</taxon>
        <taxon>Metazoa</taxon>
        <taxon>Chordata</taxon>
        <taxon>Craniata</taxon>
        <taxon>Vertebrata</taxon>
        <taxon>Euteleostomi</taxon>
        <taxon>Lepidosauria</taxon>
        <taxon>Squamata</taxon>
        <taxon>Bifurcata</taxon>
        <taxon>Unidentata</taxon>
        <taxon>Episquamata</taxon>
        <taxon>Laterata</taxon>
        <taxon>Lacertibaenia</taxon>
        <taxon>Lacertidae</taxon>
        <taxon>Podarcis</taxon>
    </lineage>
</organism>
<dbReference type="AlphaFoldDB" id="A0AA35KQM4"/>
<reference evidence="1" key="1">
    <citation type="submission" date="2022-12" db="EMBL/GenBank/DDBJ databases">
        <authorList>
            <person name="Alioto T."/>
            <person name="Alioto T."/>
            <person name="Gomez Garrido J."/>
        </authorList>
    </citation>
    <scope>NUCLEOTIDE SEQUENCE</scope>
</reference>
<proteinExistence type="predicted"/>